<dbReference type="PANTHER" id="PTHR10039:SF5">
    <property type="entry name" value="NACHT DOMAIN-CONTAINING PROTEIN"/>
    <property type="match status" value="1"/>
</dbReference>
<dbReference type="OrthoDB" id="443402at2759"/>
<evidence type="ECO:0000313" key="4">
    <source>
        <dbReference type="EMBL" id="KAH7133034.1"/>
    </source>
</evidence>
<feature type="compositionally biased region" description="Basic and acidic residues" evidence="2">
    <location>
        <begin position="113"/>
        <end position="123"/>
    </location>
</feature>
<gene>
    <name evidence="4" type="ORF">B0J13DRAFT_480574</name>
</gene>
<dbReference type="InterPro" id="IPR056884">
    <property type="entry name" value="NPHP3-like_N"/>
</dbReference>
<accession>A0A9P9E9E8</accession>
<evidence type="ECO:0000256" key="1">
    <source>
        <dbReference type="ARBA" id="ARBA00022737"/>
    </source>
</evidence>
<proteinExistence type="predicted"/>
<reference evidence="4" key="1">
    <citation type="journal article" date="2021" name="Nat. Commun.">
        <title>Genetic determinants of endophytism in the Arabidopsis root mycobiome.</title>
        <authorList>
            <person name="Mesny F."/>
            <person name="Miyauchi S."/>
            <person name="Thiergart T."/>
            <person name="Pickel B."/>
            <person name="Atanasova L."/>
            <person name="Karlsson M."/>
            <person name="Huettel B."/>
            <person name="Barry K.W."/>
            <person name="Haridas S."/>
            <person name="Chen C."/>
            <person name="Bauer D."/>
            <person name="Andreopoulos W."/>
            <person name="Pangilinan J."/>
            <person name="LaButti K."/>
            <person name="Riley R."/>
            <person name="Lipzen A."/>
            <person name="Clum A."/>
            <person name="Drula E."/>
            <person name="Henrissat B."/>
            <person name="Kohler A."/>
            <person name="Grigoriev I.V."/>
            <person name="Martin F.M."/>
            <person name="Hacquard S."/>
        </authorList>
    </citation>
    <scope>NUCLEOTIDE SEQUENCE</scope>
    <source>
        <strain evidence="4">MPI-CAGE-AT-0021</strain>
    </source>
</reference>
<dbReference type="SUPFAM" id="SSF52540">
    <property type="entry name" value="P-loop containing nucleoside triphosphate hydrolases"/>
    <property type="match status" value="1"/>
</dbReference>
<evidence type="ECO:0000259" key="3">
    <source>
        <dbReference type="Pfam" id="PF24883"/>
    </source>
</evidence>
<sequence length="993" mass="112076">MDPLSALAIAAAVFQFIDLGGKALTKGCKKYTTHQQQKERDTAEEAKEREKALEHLAEELIFVSEIQRPSVITTSQPATLAQKQLLQTITDCQSISVHIDEVLGRVIEQIKDNSDSKSNADERRHRRTFRNSKSRALDAPAPFTSDEIRRIEDELQLVRRKAIDSVILCLWDDSKQTKQWELHFSKQLDAVVDLLGRVEKMTKPAQADGKAIHPREPVSISMENLEILKNGSEIGILSPTGMETANLKEALLPLVETGRSIPLKNLGQEIVTSVSDKSKTMAGIHSELVEFLWRKDWKLDMSIPGASATSTRPNIDTTMVAYASRAGIQFDVIGTREEAITKSFASTYTWILKYDPSEQDGKPMWESFVGWLEDNSNKVYWITGKPGSGKSTMMKFLLQQKLLRDALSKTLGSLHLIVLRFYAWHSGEGLQKSFEGLKRTLIFQVLEDRPELTPILAPRRWALCQVLRNTSGLPTWKIWEVEDAWDALLSECGKTLKIALFIDGLDEFDIPPTTVITQLREIVTRCPIGLKVCAASRPWNEFNDEFNDGPMLEMHLLTQGDMTIFVTQKLKGSRALMEQEQLNPEATTQLVREIVQRANGVFLWTSIVVPHLLDLLTDGQSIAQARKALEDLPTHLRNLYKAIWARIREENLSNGSFSMQIVKAAGGPFPWFTMWLVEELRSGPIKINALFGNNNHLKDIAKVSLKRKLAGNTKGILEVNAQGTGFVDFIHRTARDWAADPEIWSFICRPFKGHFDPHLCILGAETLIMSDRNPAKPPSPEQMWDAVVRAFGHASQVADVPENKEELIRFMDSLEAKVTQLQGLSMQAWANTYKSNDKSSHQSSQANNQHTFLELAAQFAILAYIKAKSLSGQSPRFQQFSSRSLGLLEGAIFGRPHHQTSDVSQIGFRPEISGDLRLATVKYLLEQGVYQPKIHSRRRIRELRQKIREEFENDPEYYGAVEAYLDDVDCLKAAFTSIPSRFTSRVRYLIGED</sequence>
<dbReference type="Proteomes" id="UP000717696">
    <property type="component" value="Unassembled WGS sequence"/>
</dbReference>
<dbReference type="Pfam" id="PF24883">
    <property type="entry name" value="NPHP3_N"/>
    <property type="match status" value="1"/>
</dbReference>
<name>A0A9P9E9E8_9HYPO</name>
<evidence type="ECO:0000256" key="2">
    <source>
        <dbReference type="SAM" id="MobiDB-lite"/>
    </source>
</evidence>
<comment type="caution">
    <text evidence="4">The sequence shown here is derived from an EMBL/GenBank/DDBJ whole genome shotgun (WGS) entry which is preliminary data.</text>
</comment>
<keyword evidence="5" id="KW-1185">Reference proteome</keyword>
<protein>
    <recommendedName>
        <fullName evidence="3">Nephrocystin 3-like N-terminal domain-containing protein</fullName>
    </recommendedName>
</protein>
<dbReference type="AlphaFoldDB" id="A0A9P9E9E8"/>
<feature type="domain" description="Nephrocystin 3-like N-terminal" evidence="3">
    <location>
        <begin position="366"/>
        <end position="537"/>
    </location>
</feature>
<dbReference type="EMBL" id="JAGMUU010000018">
    <property type="protein sequence ID" value="KAH7133034.1"/>
    <property type="molecule type" value="Genomic_DNA"/>
</dbReference>
<organism evidence="4 5">
    <name type="scientific">Dactylonectria estremocensis</name>
    <dbReference type="NCBI Taxonomy" id="1079267"/>
    <lineage>
        <taxon>Eukaryota</taxon>
        <taxon>Fungi</taxon>
        <taxon>Dikarya</taxon>
        <taxon>Ascomycota</taxon>
        <taxon>Pezizomycotina</taxon>
        <taxon>Sordariomycetes</taxon>
        <taxon>Hypocreomycetidae</taxon>
        <taxon>Hypocreales</taxon>
        <taxon>Nectriaceae</taxon>
        <taxon>Dactylonectria</taxon>
    </lineage>
</organism>
<dbReference type="Gene3D" id="3.40.50.300">
    <property type="entry name" value="P-loop containing nucleotide triphosphate hydrolases"/>
    <property type="match status" value="1"/>
</dbReference>
<keyword evidence="1" id="KW-0677">Repeat</keyword>
<feature type="region of interest" description="Disordered" evidence="2">
    <location>
        <begin position="113"/>
        <end position="138"/>
    </location>
</feature>
<dbReference type="PANTHER" id="PTHR10039">
    <property type="entry name" value="AMELOGENIN"/>
    <property type="match status" value="1"/>
</dbReference>
<dbReference type="InterPro" id="IPR027417">
    <property type="entry name" value="P-loop_NTPase"/>
</dbReference>
<feature type="compositionally biased region" description="Basic residues" evidence="2">
    <location>
        <begin position="124"/>
        <end position="133"/>
    </location>
</feature>
<evidence type="ECO:0000313" key="5">
    <source>
        <dbReference type="Proteomes" id="UP000717696"/>
    </source>
</evidence>